<proteinExistence type="predicted"/>
<dbReference type="InterPro" id="IPR018723">
    <property type="entry name" value="DUF2254_membrane"/>
</dbReference>
<dbReference type="Proteomes" id="UP000185062">
    <property type="component" value="Unassembled WGS sequence"/>
</dbReference>
<feature type="transmembrane region" description="Helical" evidence="1">
    <location>
        <begin position="134"/>
        <end position="154"/>
    </location>
</feature>
<protein>
    <submittedName>
        <fullName evidence="2">Uncharacterized membrane protein</fullName>
    </submittedName>
</protein>
<keyword evidence="1" id="KW-1133">Transmembrane helix</keyword>
<dbReference type="eggNOG" id="COG4325">
    <property type="taxonomic scope" value="Bacteria"/>
</dbReference>
<feature type="transmembrane region" description="Helical" evidence="1">
    <location>
        <begin position="21"/>
        <end position="37"/>
    </location>
</feature>
<feature type="transmembrane region" description="Helical" evidence="1">
    <location>
        <begin position="57"/>
        <end position="83"/>
    </location>
</feature>
<dbReference type="EMBL" id="FSRO01000001">
    <property type="protein sequence ID" value="SIN97109.1"/>
    <property type="molecule type" value="Genomic_DNA"/>
</dbReference>
<feature type="transmembrane region" description="Helical" evidence="1">
    <location>
        <begin position="104"/>
        <end position="122"/>
    </location>
</feature>
<keyword evidence="1" id="KW-0472">Membrane</keyword>
<sequence length="420" mass="45877">MKDRFRFFLNRIGEKLWVKPFVMCVLSIAGVFLAKLADDTEANQFIPNITLDSIEALLSIISSSMLVIATFAVASMVSAYASASSVATPRSFSLIISDDVSQNALSTFIGAFIFSIVALIALKNGYYEQAGRFALFVLTLLIFSVVIITLVRWVDCIARLGRIGETSDKVEAATAAALRRLRYAPTLCGASVEADLVVDQVIYGNVVGYVQRIDVAALQVYAEEVKIRITVVALPGAFSAPGQALAYITVGSSDLSSINVDRITREFLIDNDRKFDEDPRFGLIVLSEIASRAMSPAINDPGTAIGIIGTFVRLFVLWGEPISEGDIRISKYNRVAVPEISLEDMFDDAFTAIARDGAGTVEVAIRLQKAFGSLASMENSPMRAIAIRYARLALVRAEKTLEFPEDLERVRKLVKFTDLP</sequence>
<evidence type="ECO:0000313" key="3">
    <source>
        <dbReference type="Proteomes" id="UP000185062"/>
    </source>
</evidence>
<organism evidence="2 3">
    <name type="scientific">Nitrosomonas cryotolerans ATCC 49181</name>
    <dbReference type="NCBI Taxonomy" id="1131553"/>
    <lineage>
        <taxon>Bacteria</taxon>
        <taxon>Pseudomonadati</taxon>
        <taxon>Pseudomonadota</taxon>
        <taxon>Betaproteobacteria</taxon>
        <taxon>Nitrosomonadales</taxon>
        <taxon>Nitrosomonadaceae</taxon>
        <taxon>Nitrosomonas</taxon>
    </lineage>
</organism>
<dbReference type="STRING" id="44575.SAMN05216419_101938"/>
<dbReference type="Pfam" id="PF10011">
    <property type="entry name" value="DUF2254"/>
    <property type="match status" value="1"/>
</dbReference>
<reference evidence="2 3" key="1">
    <citation type="submission" date="2016-12" db="EMBL/GenBank/DDBJ databases">
        <authorList>
            <person name="Song W.-J."/>
            <person name="Kurnit D.M."/>
        </authorList>
    </citation>
    <scope>NUCLEOTIDE SEQUENCE [LARGE SCALE GENOMIC DNA]</scope>
    <source>
        <strain evidence="2 3">ATCC 49181</strain>
    </source>
</reference>
<name>A0A1N6FP81_9PROT</name>
<keyword evidence="1" id="KW-0812">Transmembrane</keyword>
<keyword evidence="3" id="KW-1185">Reference proteome</keyword>
<accession>A0A1N6FP81</accession>
<evidence type="ECO:0000313" key="2">
    <source>
        <dbReference type="EMBL" id="SIN97109.1"/>
    </source>
</evidence>
<evidence type="ECO:0000256" key="1">
    <source>
        <dbReference type="SAM" id="Phobius"/>
    </source>
</evidence>
<dbReference type="RefSeq" id="WP_028461608.1">
    <property type="nucleotide sequence ID" value="NZ_FSRO01000001.1"/>
</dbReference>
<dbReference type="AlphaFoldDB" id="A0A1N6FP81"/>
<gene>
    <name evidence="2" type="ORF">SAMN02743940_0340</name>
</gene>